<reference evidence="1 2" key="1">
    <citation type="submission" date="2018-08" db="EMBL/GenBank/DDBJ databases">
        <title>Mucilaginibacter sp. MYSH2.</title>
        <authorList>
            <person name="Seo T."/>
        </authorList>
    </citation>
    <scope>NUCLEOTIDE SEQUENCE [LARGE SCALE GENOMIC DNA]</scope>
    <source>
        <strain evidence="1 2">MYSH2</strain>
    </source>
</reference>
<evidence type="ECO:0000313" key="1">
    <source>
        <dbReference type="EMBL" id="RFZ92078.1"/>
    </source>
</evidence>
<name>A0A372NS42_9SPHI</name>
<comment type="caution">
    <text evidence="1">The sequence shown here is derived from an EMBL/GenBank/DDBJ whole genome shotgun (WGS) entry which is preliminary data.</text>
</comment>
<keyword evidence="2" id="KW-1185">Reference proteome</keyword>
<dbReference type="AlphaFoldDB" id="A0A372NS42"/>
<evidence type="ECO:0000313" key="2">
    <source>
        <dbReference type="Proteomes" id="UP000264217"/>
    </source>
</evidence>
<organism evidence="1 2">
    <name type="scientific">Mucilaginibacter conchicola</name>
    <dbReference type="NCBI Taxonomy" id="2303333"/>
    <lineage>
        <taxon>Bacteria</taxon>
        <taxon>Pseudomonadati</taxon>
        <taxon>Bacteroidota</taxon>
        <taxon>Sphingobacteriia</taxon>
        <taxon>Sphingobacteriales</taxon>
        <taxon>Sphingobacteriaceae</taxon>
        <taxon>Mucilaginibacter</taxon>
    </lineage>
</organism>
<dbReference type="Proteomes" id="UP000264217">
    <property type="component" value="Unassembled WGS sequence"/>
</dbReference>
<dbReference type="EMBL" id="QWDC01000002">
    <property type="protein sequence ID" value="RFZ92078.1"/>
    <property type="molecule type" value="Genomic_DNA"/>
</dbReference>
<gene>
    <name evidence="1" type="ORF">D0C36_11565</name>
</gene>
<protein>
    <submittedName>
        <fullName evidence="1">Uncharacterized protein</fullName>
    </submittedName>
</protein>
<proteinExistence type="predicted"/>
<sequence>MLLFFFIFAFSFPVSKKASGESGQNNGGRCVGKGIAILADGGPLREQSWGKILQPVVLRDLQGKGFVRQRSLFAV</sequence>
<accession>A0A372NS42</accession>